<name>A0A6M4WV19_9ACTN</name>
<dbReference type="Proteomes" id="UP000502665">
    <property type="component" value="Chromosome"/>
</dbReference>
<keyword evidence="2" id="KW-1185">Reference proteome</keyword>
<sequence length="116" mass="13116">MAKDRRVDDQAAMAMLTYCAVIEIRAMARRHKPLASWPGDDYVACIAWLADLVHNIAMGARRESRWTFWRKQQRPMAWTWAVAGPAGQAWILATLAREGLEWTPPPLPNQASDIDG</sequence>
<accession>A0A6M4WV19</accession>
<organism evidence="1 2">
    <name type="scientific">Streptomyces asoensis</name>
    <dbReference type="NCBI Taxonomy" id="249586"/>
    <lineage>
        <taxon>Bacteria</taxon>
        <taxon>Bacillati</taxon>
        <taxon>Actinomycetota</taxon>
        <taxon>Actinomycetes</taxon>
        <taxon>Kitasatosporales</taxon>
        <taxon>Streptomycetaceae</taxon>
        <taxon>Streptomyces</taxon>
    </lineage>
</organism>
<reference evidence="1" key="1">
    <citation type="submission" date="2020-03" db="EMBL/GenBank/DDBJ databases">
        <title>Molecular networking-based the target discovery of potent antiproliferative macrolactams: 5/6/7/16 polycyclic ansamycins and glycosylated trienomycin from Streptomyces cacaoi subsp. asoensis.</title>
        <authorList>
            <person name="Liu L.-L."/>
        </authorList>
    </citation>
    <scope>NUCLEOTIDE SEQUENCE [LARGE SCALE GENOMIC DNA]</scope>
    <source>
        <strain evidence="1">H2S5</strain>
    </source>
</reference>
<dbReference type="AlphaFoldDB" id="A0A6M4WV19"/>
<evidence type="ECO:0000313" key="2">
    <source>
        <dbReference type="Proteomes" id="UP000502665"/>
    </source>
</evidence>
<evidence type="ECO:0000313" key="1">
    <source>
        <dbReference type="EMBL" id="QJT01756.1"/>
    </source>
</evidence>
<proteinExistence type="predicted"/>
<protein>
    <submittedName>
        <fullName evidence="1">Uncharacterized protein</fullName>
    </submittedName>
</protein>
<dbReference type="EMBL" id="CP049838">
    <property type="protein sequence ID" value="QJT01756.1"/>
    <property type="molecule type" value="Genomic_DNA"/>
</dbReference>
<gene>
    <name evidence="1" type="ORF">G9272_16745</name>
</gene>
<dbReference type="RefSeq" id="WP_171397310.1">
    <property type="nucleotide sequence ID" value="NZ_CP049838.1"/>
</dbReference>